<reference evidence="3" key="1">
    <citation type="journal article" date="2020" name="Stud. Mycol.">
        <title>101 Dothideomycetes genomes: a test case for predicting lifestyles and emergence of pathogens.</title>
        <authorList>
            <person name="Haridas S."/>
            <person name="Albert R."/>
            <person name="Binder M."/>
            <person name="Bloem J."/>
            <person name="Labutti K."/>
            <person name="Salamov A."/>
            <person name="Andreopoulos B."/>
            <person name="Baker S."/>
            <person name="Barry K."/>
            <person name="Bills G."/>
            <person name="Bluhm B."/>
            <person name="Cannon C."/>
            <person name="Castanera R."/>
            <person name="Culley D."/>
            <person name="Daum C."/>
            <person name="Ezra D."/>
            <person name="Gonzalez J."/>
            <person name="Henrissat B."/>
            <person name="Kuo A."/>
            <person name="Liang C."/>
            <person name="Lipzen A."/>
            <person name="Lutzoni F."/>
            <person name="Magnuson J."/>
            <person name="Mondo S."/>
            <person name="Nolan M."/>
            <person name="Ohm R."/>
            <person name="Pangilinan J."/>
            <person name="Park H.-J."/>
            <person name="Ramirez L."/>
            <person name="Alfaro M."/>
            <person name="Sun H."/>
            <person name="Tritt A."/>
            <person name="Yoshinaga Y."/>
            <person name="Zwiers L.-H."/>
            <person name="Turgeon B."/>
            <person name="Goodwin S."/>
            <person name="Spatafora J."/>
            <person name="Crous P."/>
            <person name="Grigoriev I."/>
        </authorList>
    </citation>
    <scope>NUCLEOTIDE SEQUENCE</scope>
    <source>
        <strain evidence="3">CBS 480.64</strain>
    </source>
</reference>
<feature type="transmembrane region" description="Helical" evidence="2">
    <location>
        <begin position="18"/>
        <end position="38"/>
    </location>
</feature>
<keyword evidence="2" id="KW-1133">Transmembrane helix</keyword>
<keyword evidence="2" id="KW-0472">Membrane</keyword>
<evidence type="ECO:0000256" key="1">
    <source>
        <dbReference type="SAM" id="MobiDB-lite"/>
    </source>
</evidence>
<keyword evidence="2" id="KW-0812">Transmembrane</keyword>
<feature type="region of interest" description="Disordered" evidence="1">
    <location>
        <begin position="129"/>
        <end position="150"/>
    </location>
</feature>
<name>A0A6A7C109_9PEZI</name>
<accession>A0A6A7C109</accession>
<dbReference type="EMBL" id="MU005974">
    <property type="protein sequence ID" value="KAF2861256.1"/>
    <property type="molecule type" value="Genomic_DNA"/>
</dbReference>
<keyword evidence="4" id="KW-1185">Reference proteome</keyword>
<dbReference type="AlphaFoldDB" id="A0A6A7C109"/>
<evidence type="ECO:0000313" key="3">
    <source>
        <dbReference type="EMBL" id="KAF2861256.1"/>
    </source>
</evidence>
<gene>
    <name evidence="3" type="ORF">K470DRAFT_45325</name>
</gene>
<proteinExistence type="predicted"/>
<protein>
    <submittedName>
        <fullName evidence="3">Uncharacterized protein</fullName>
    </submittedName>
</protein>
<organism evidence="3 4">
    <name type="scientific">Piedraia hortae CBS 480.64</name>
    <dbReference type="NCBI Taxonomy" id="1314780"/>
    <lineage>
        <taxon>Eukaryota</taxon>
        <taxon>Fungi</taxon>
        <taxon>Dikarya</taxon>
        <taxon>Ascomycota</taxon>
        <taxon>Pezizomycotina</taxon>
        <taxon>Dothideomycetes</taxon>
        <taxon>Dothideomycetidae</taxon>
        <taxon>Capnodiales</taxon>
        <taxon>Piedraiaceae</taxon>
        <taxon>Piedraia</taxon>
    </lineage>
</organism>
<evidence type="ECO:0000313" key="4">
    <source>
        <dbReference type="Proteomes" id="UP000799421"/>
    </source>
</evidence>
<dbReference type="Proteomes" id="UP000799421">
    <property type="component" value="Unassembled WGS sequence"/>
</dbReference>
<sequence length="150" mass="17121">MVSPRIVEGNRHAETYGVVAHCLLLLLLFFFHFNIPIYSSRETRITNRYHHKVCVSIYFVFPCMHGQVLSPISLQLRPFYRTFKASSIAILSLNTVEYSDNIPTDGTYPSNSHQHHLFSSRGLRARALRKKEPRGNPVDVSREPVPIGLG</sequence>
<evidence type="ECO:0000256" key="2">
    <source>
        <dbReference type="SAM" id="Phobius"/>
    </source>
</evidence>